<protein>
    <submittedName>
        <fullName evidence="5">Angiomotin-like isoform X1</fullName>
    </submittedName>
</protein>
<organism evidence="4 5">
    <name type="scientific">Petromyzon marinus</name>
    <name type="common">Sea lamprey</name>
    <dbReference type="NCBI Taxonomy" id="7757"/>
    <lineage>
        <taxon>Eukaryota</taxon>
        <taxon>Metazoa</taxon>
        <taxon>Chordata</taxon>
        <taxon>Craniata</taxon>
        <taxon>Vertebrata</taxon>
        <taxon>Cyclostomata</taxon>
        <taxon>Hyperoartia</taxon>
        <taxon>Petromyzontiformes</taxon>
        <taxon>Petromyzontidae</taxon>
        <taxon>Petromyzon</taxon>
    </lineage>
</organism>
<feature type="compositionally biased region" description="Basic and acidic residues" evidence="2">
    <location>
        <begin position="162"/>
        <end position="172"/>
    </location>
</feature>
<evidence type="ECO:0000313" key="5">
    <source>
        <dbReference type="RefSeq" id="XP_032826814.1"/>
    </source>
</evidence>
<proteinExistence type="predicted"/>
<dbReference type="GO" id="GO:0070328">
    <property type="term" value="P:triglyceride homeostasis"/>
    <property type="evidence" value="ECO:0007669"/>
    <property type="project" value="InterPro"/>
</dbReference>
<keyword evidence="1" id="KW-0175">Coiled coil</keyword>
<dbReference type="Proteomes" id="UP001318040">
    <property type="component" value="Chromosome 44"/>
</dbReference>
<feature type="signal peptide" evidence="3">
    <location>
        <begin position="1"/>
        <end position="22"/>
    </location>
</feature>
<evidence type="ECO:0000313" key="4">
    <source>
        <dbReference type="Proteomes" id="UP001318040"/>
    </source>
</evidence>
<feature type="chain" id="PRO_5042482396" evidence="3">
    <location>
        <begin position="23"/>
        <end position="220"/>
    </location>
</feature>
<evidence type="ECO:0000256" key="2">
    <source>
        <dbReference type="SAM" id="MobiDB-lite"/>
    </source>
</evidence>
<dbReference type="KEGG" id="pmrn:116951976"/>
<dbReference type="InterPro" id="IPR026614">
    <property type="entry name" value="ANGPTL8"/>
</dbReference>
<accession>A0AAJ7U075</accession>
<dbReference type="PANTHER" id="PTHR21463">
    <property type="entry name" value="ANGIOPOIETIN-LIKE PROTEIN 8"/>
    <property type="match status" value="1"/>
</dbReference>
<gene>
    <name evidence="5" type="primary">LOC116951976</name>
</gene>
<dbReference type="PANTHER" id="PTHR21463:SF0">
    <property type="entry name" value="ANGIOPOIETIN-LIKE PROTEIN 8"/>
    <property type="match status" value="1"/>
</dbReference>
<reference evidence="5" key="1">
    <citation type="submission" date="2025-08" db="UniProtKB">
        <authorList>
            <consortium name="RefSeq"/>
        </authorList>
    </citation>
    <scope>IDENTIFICATION</scope>
    <source>
        <tissue evidence="5">Sperm</tissue>
    </source>
</reference>
<name>A0AAJ7U075_PETMA</name>
<keyword evidence="3" id="KW-0732">Signal</keyword>
<evidence type="ECO:0000256" key="3">
    <source>
        <dbReference type="SAM" id="SignalP"/>
    </source>
</evidence>
<keyword evidence="4" id="KW-1185">Reference proteome</keyword>
<feature type="region of interest" description="Disordered" evidence="2">
    <location>
        <begin position="41"/>
        <end position="80"/>
    </location>
</feature>
<sequence length="220" mass="24429">MLSLPPLPPLLLLLALSSPCFAAGARYADNLFYGAPSPGSLDAGHANTRQDDRHHHHHHQQQQQQQTMTTAESAVPPQRGGRRARFALQDEVNLLAFGLLQLGQGVRELSERTAERLAAANGAVERAAAAAHGAERRASEAEKTARELRERLGRLEEAWVPARRREARRDESESGEGDDVGALDPPSELSERNVESTRLRLKRELKFSSEGDREDRRKRL</sequence>
<feature type="compositionally biased region" description="Basic and acidic residues" evidence="2">
    <location>
        <begin position="189"/>
        <end position="220"/>
    </location>
</feature>
<feature type="coiled-coil region" evidence="1">
    <location>
        <begin position="124"/>
        <end position="158"/>
    </location>
</feature>
<evidence type="ECO:0000256" key="1">
    <source>
        <dbReference type="SAM" id="Coils"/>
    </source>
</evidence>
<dbReference type="AlphaFoldDB" id="A0AAJ7U075"/>
<dbReference type="GO" id="GO:0019216">
    <property type="term" value="P:regulation of lipid metabolic process"/>
    <property type="evidence" value="ECO:0007669"/>
    <property type="project" value="InterPro"/>
</dbReference>
<dbReference type="RefSeq" id="XP_032826814.1">
    <property type="nucleotide sequence ID" value="XM_032970923.1"/>
</dbReference>
<feature type="region of interest" description="Disordered" evidence="2">
    <location>
        <begin position="162"/>
        <end position="220"/>
    </location>
</feature>